<accession>A0AAV2MRE9</accession>
<evidence type="ECO:0000313" key="2">
    <source>
        <dbReference type="Proteomes" id="UP001497482"/>
    </source>
</evidence>
<dbReference type="EMBL" id="OZ035831">
    <property type="protein sequence ID" value="CAL1615900.1"/>
    <property type="molecule type" value="Genomic_DNA"/>
</dbReference>
<proteinExistence type="predicted"/>
<protein>
    <submittedName>
        <fullName evidence="1">Uncharacterized protein</fullName>
    </submittedName>
</protein>
<organism evidence="1 2">
    <name type="scientific">Knipowitschia caucasica</name>
    <name type="common">Caucasian dwarf goby</name>
    <name type="synonym">Pomatoschistus caucasicus</name>
    <dbReference type="NCBI Taxonomy" id="637954"/>
    <lineage>
        <taxon>Eukaryota</taxon>
        <taxon>Metazoa</taxon>
        <taxon>Chordata</taxon>
        <taxon>Craniata</taxon>
        <taxon>Vertebrata</taxon>
        <taxon>Euteleostomi</taxon>
        <taxon>Actinopterygii</taxon>
        <taxon>Neopterygii</taxon>
        <taxon>Teleostei</taxon>
        <taxon>Neoteleostei</taxon>
        <taxon>Acanthomorphata</taxon>
        <taxon>Gobiaria</taxon>
        <taxon>Gobiiformes</taxon>
        <taxon>Gobioidei</taxon>
        <taxon>Gobiidae</taxon>
        <taxon>Gobiinae</taxon>
        <taxon>Knipowitschia</taxon>
    </lineage>
</organism>
<dbReference type="Proteomes" id="UP001497482">
    <property type="component" value="Chromosome 9"/>
</dbReference>
<dbReference type="AlphaFoldDB" id="A0AAV2MRE9"/>
<name>A0AAV2MRE9_KNICA</name>
<sequence>MTGQKLPTAALACSESGLSWCCESELPGEVLKRHRCQPRQPQDIANTARTSHATREHKESYTTLEGRLKVVRMLGSLI</sequence>
<evidence type="ECO:0000313" key="1">
    <source>
        <dbReference type="EMBL" id="CAL1615900.1"/>
    </source>
</evidence>
<gene>
    <name evidence="1" type="ORF">KC01_LOCUS41764</name>
</gene>
<reference evidence="1 2" key="1">
    <citation type="submission" date="2024-04" db="EMBL/GenBank/DDBJ databases">
        <authorList>
            <person name="Waldvogel A.-M."/>
            <person name="Schoenle A."/>
        </authorList>
    </citation>
    <scope>NUCLEOTIDE SEQUENCE [LARGE SCALE GENOMIC DNA]</scope>
</reference>
<keyword evidence="2" id="KW-1185">Reference proteome</keyword>